<reference evidence="2" key="1">
    <citation type="journal article" date="2022" name="bioRxiv">
        <title>Sequencing and chromosome-scale assembly of the giantPleurodeles waltlgenome.</title>
        <authorList>
            <person name="Brown T."/>
            <person name="Elewa A."/>
            <person name="Iarovenko S."/>
            <person name="Subramanian E."/>
            <person name="Araus A.J."/>
            <person name="Petzold A."/>
            <person name="Susuki M."/>
            <person name="Suzuki K.-i.T."/>
            <person name="Hayashi T."/>
            <person name="Toyoda A."/>
            <person name="Oliveira C."/>
            <person name="Osipova E."/>
            <person name="Leigh N.D."/>
            <person name="Simon A."/>
            <person name="Yun M.H."/>
        </authorList>
    </citation>
    <scope>NUCLEOTIDE SEQUENCE</scope>
    <source>
        <strain evidence="2">20211129_DDA</strain>
        <tissue evidence="2">Liver</tissue>
    </source>
</reference>
<sequence length="78" mass="8717">MATDIGSRLTQTPAPSQLTSHRRASPHDQIITGNRKLEQLDAYKRWSLEEKSIEPHDLTARSPAGPPVLQVKAESWSK</sequence>
<dbReference type="Proteomes" id="UP001066276">
    <property type="component" value="Chromosome 6"/>
</dbReference>
<accession>A0AAV7R548</accession>
<evidence type="ECO:0000313" key="3">
    <source>
        <dbReference type="Proteomes" id="UP001066276"/>
    </source>
</evidence>
<keyword evidence="3" id="KW-1185">Reference proteome</keyword>
<feature type="region of interest" description="Disordered" evidence="1">
    <location>
        <begin position="1"/>
        <end position="36"/>
    </location>
</feature>
<feature type="region of interest" description="Disordered" evidence="1">
    <location>
        <begin position="52"/>
        <end position="78"/>
    </location>
</feature>
<organism evidence="2 3">
    <name type="scientific">Pleurodeles waltl</name>
    <name type="common">Iberian ribbed newt</name>
    <dbReference type="NCBI Taxonomy" id="8319"/>
    <lineage>
        <taxon>Eukaryota</taxon>
        <taxon>Metazoa</taxon>
        <taxon>Chordata</taxon>
        <taxon>Craniata</taxon>
        <taxon>Vertebrata</taxon>
        <taxon>Euteleostomi</taxon>
        <taxon>Amphibia</taxon>
        <taxon>Batrachia</taxon>
        <taxon>Caudata</taxon>
        <taxon>Salamandroidea</taxon>
        <taxon>Salamandridae</taxon>
        <taxon>Pleurodelinae</taxon>
        <taxon>Pleurodeles</taxon>
    </lineage>
</organism>
<evidence type="ECO:0000313" key="2">
    <source>
        <dbReference type="EMBL" id="KAJ1146396.1"/>
    </source>
</evidence>
<gene>
    <name evidence="2" type="ORF">NDU88_012673</name>
</gene>
<name>A0AAV7R548_PLEWA</name>
<feature type="compositionally biased region" description="Polar residues" evidence="1">
    <location>
        <begin position="8"/>
        <end position="19"/>
    </location>
</feature>
<comment type="caution">
    <text evidence="2">The sequence shown here is derived from an EMBL/GenBank/DDBJ whole genome shotgun (WGS) entry which is preliminary data.</text>
</comment>
<proteinExistence type="predicted"/>
<evidence type="ECO:0000256" key="1">
    <source>
        <dbReference type="SAM" id="MobiDB-lite"/>
    </source>
</evidence>
<dbReference type="AlphaFoldDB" id="A0AAV7R548"/>
<protein>
    <submittedName>
        <fullName evidence="2">Uncharacterized protein</fullName>
    </submittedName>
</protein>
<dbReference type="EMBL" id="JANPWB010000010">
    <property type="protein sequence ID" value="KAJ1146396.1"/>
    <property type="molecule type" value="Genomic_DNA"/>
</dbReference>